<feature type="transmembrane region" description="Helical" evidence="1">
    <location>
        <begin position="165"/>
        <end position="188"/>
    </location>
</feature>
<evidence type="ECO:0000256" key="1">
    <source>
        <dbReference type="SAM" id="Phobius"/>
    </source>
</evidence>
<comment type="caution">
    <text evidence="3">The sequence shown here is derived from an EMBL/GenBank/DDBJ whole genome shotgun (WGS) entry which is preliminary data.</text>
</comment>
<keyword evidence="1" id="KW-1133">Transmembrane helix</keyword>
<evidence type="ECO:0000313" key="3">
    <source>
        <dbReference type="EMBL" id="KAF9784904.1"/>
    </source>
</evidence>
<keyword evidence="1" id="KW-0812">Transmembrane</keyword>
<organism evidence="3 4">
    <name type="scientific">Thelephora terrestris</name>
    <dbReference type="NCBI Taxonomy" id="56493"/>
    <lineage>
        <taxon>Eukaryota</taxon>
        <taxon>Fungi</taxon>
        <taxon>Dikarya</taxon>
        <taxon>Basidiomycota</taxon>
        <taxon>Agaricomycotina</taxon>
        <taxon>Agaricomycetes</taxon>
        <taxon>Thelephorales</taxon>
        <taxon>Thelephoraceae</taxon>
        <taxon>Thelephora</taxon>
    </lineage>
</organism>
<accession>A0A9P6L6U5</accession>
<dbReference type="OrthoDB" id="3258294at2759"/>
<evidence type="ECO:0000259" key="2">
    <source>
        <dbReference type="Pfam" id="PF20151"/>
    </source>
</evidence>
<gene>
    <name evidence="3" type="ORF">BJ322DRAFT_1060138</name>
</gene>
<reference evidence="3" key="1">
    <citation type="journal article" date="2020" name="Nat. Commun.">
        <title>Large-scale genome sequencing of mycorrhizal fungi provides insights into the early evolution of symbiotic traits.</title>
        <authorList>
            <person name="Miyauchi S."/>
            <person name="Kiss E."/>
            <person name="Kuo A."/>
            <person name="Drula E."/>
            <person name="Kohler A."/>
            <person name="Sanchez-Garcia M."/>
            <person name="Morin E."/>
            <person name="Andreopoulos B."/>
            <person name="Barry K.W."/>
            <person name="Bonito G."/>
            <person name="Buee M."/>
            <person name="Carver A."/>
            <person name="Chen C."/>
            <person name="Cichocki N."/>
            <person name="Clum A."/>
            <person name="Culley D."/>
            <person name="Crous P.W."/>
            <person name="Fauchery L."/>
            <person name="Girlanda M."/>
            <person name="Hayes R.D."/>
            <person name="Keri Z."/>
            <person name="LaButti K."/>
            <person name="Lipzen A."/>
            <person name="Lombard V."/>
            <person name="Magnuson J."/>
            <person name="Maillard F."/>
            <person name="Murat C."/>
            <person name="Nolan M."/>
            <person name="Ohm R.A."/>
            <person name="Pangilinan J."/>
            <person name="Pereira M.F."/>
            <person name="Perotto S."/>
            <person name="Peter M."/>
            <person name="Pfister S."/>
            <person name="Riley R."/>
            <person name="Sitrit Y."/>
            <person name="Stielow J.B."/>
            <person name="Szollosi G."/>
            <person name="Zifcakova L."/>
            <person name="Stursova M."/>
            <person name="Spatafora J.W."/>
            <person name="Tedersoo L."/>
            <person name="Vaario L.M."/>
            <person name="Yamada A."/>
            <person name="Yan M."/>
            <person name="Wang P."/>
            <person name="Xu J."/>
            <person name="Bruns T."/>
            <person name="Baldrian P."/>
            <person name="Vilgalys R."/>
            <person name="Dunand C."/>
            <person name="Henrissat B."/>
            <person name="Grigoriev I.V."/>
            <person name="Hibbett D."/>
            <person name="Nagy L.G."/>
            <person name="Martin F.M."/>
        </authorList>
    </citation>
    <scope>NUCLEOTIDE SEQUENCE</scope>
    <source>
        <strain evidence="3">UH-Tt-Lm1</strain>
    </source>
</reference>
<dbReference type="Pfam" id="PF20151">
    <property type="entry name" value="DUF6533"/>
    <property type="match status" value="1"/>
</dbReference>
<name>A0A9P6L6U5_9AGAM</name>
<feature type="transmembrane region" description="Helical" evidence="1">
    <location>
        <begin position="209"/>
        <end position="231"/>
    </location>
</feature>
<keyword evidence="1" id="KW-0472">Membrane</keyword>
<sequence>MSIEDIAHDVTQFRFCTVALATLQFYDYSLTLPDEVQCAWEGRGWVFFLFLFNRYVPIIYQLWSLFATFWVGYTQEMCNHSAFIHMLVCVVFTLVIQAVLTIRIYAITLKHRLVTGIFVIAATLQFGLGMFMTYSAARFPAHPVLEVDLPDAHLCIYEANRTEEIAYTGLSLLFDVGIFIIVIFRLLWRRPSSVKRPFIVRTIIKDATLYVLLLCTSRVTFVLTSVLTANLGHVTRFPGYTVFVTIMTTRMLLSLKRTSPEDISDGWILDVTTESALEPPSTPQIVHGVNRFSNALSRAEVGKAVPIPLEVIHIRDERPDV</sequence>
<protein>
    <recommendedName>
        <fullName evidence="2">DUF6533 domain-containing protein</fullName>
    </recommendedName>
</protein>
<feature type="transmembrane region" description="Helical" evidence="1">
    <location>
        <begin position="83"/>
        <end position="106"/>
    </location>
</feature>
<dbReference type="EMBL" id="WIUZ02000007">
    <property type="protein sequence ID" value="KAF9784904.1"/>
    <property type="molecule type" value="Genomic_DNA"/>
</dbReference>
<feature type="transmembrane region" description="Helical" evidence="1">
    <location>
        <begin position="113"/>
        <end position="137"/>
    </location>
</feature>
<feature type="transmembrane region" description="Helical" evidence="1">
    <location>
        <begin position="45"/>
        <end position="63"/>
    </location>
</feature>
<keyword evidence="4" id="KW-1185">Reference proteome</keyword>
<feature type="domain" description="DUF6533" evidence="2">
    <location>
        <begin position="16"/>
        <end position="59"/>
    </location>
</feature>
<dbReference type="Proteomes" id="UP000736335">
    <property type="component" value="Unassembled WGS sequence"/>
</dbReference>
<dbReference type="InterPro" id="IPR045340">
    <property type="entry name" value="DUF6533"/>
</dbReference>
<proteinExistence type="predicted"/>
<reference evidence="3" key="2">
    <citation type="submission" date="2020-11" db="EMBL/GenBank/DDBJ databases">
        <authorList>
            <consortium name="DOE Joint Genome Institute"/>
            <person name="Kuo A."/>
            <person name="Miyauchi S."/>
            <person name="Kiss E."/>
            <person name="Drula E."/>
            <person name="Kohler A."/>
            <person name="Sanchez-Garcia M."/>
            <person name="Andreopoulos B."/>
            <person name="Barry K.W."/>
            <person name="Bonito G."/>
            <person name="Buee M."/>
            <person name="Carver A."/>
            <person name="Chen C."/>
            <person name="Cichocki N."/>
            <person name="Clum A."/>
            <person name="Culley D."/>
            <person name="Crous P.W."/>
            <person name="Fauchery L."/>
            <person name="Girlanda M."/>
            <person name="Hayes R."/>
            <person name="Keri Z."/>
            <person name="Labutti K."/>
            <person name="Lipzen A."/>
            <person name="Lombard V."/>
            <person name="Magnuson J."/>
            <person name="Maillard F."/>
            <person name="Morin E."/>
            <person name="Murat C."/>
            <person name="Nolan M."/>
            <person name="Ohm R."/>
            <person name="Pangilinan J."/>
            <person name="Pereira M."/>
            <person name="Perotto S."/>
            <person name="Peter M."/>
            <person name="Riley R."/>
            <person name="Sitrit Y."/>
            <person name="Stielow B."/>
            <person name="Szollosi G."/>
            <person name="Zifcakova L."/>
            <person name="Stursova M."/>
            <person name="Spatafora J.W."/>
            <person name="Tedersoo L."/>
            <person name="Vaario L.-M."/>
            <person name="Yamada A."/>
            <person name="Yan M."/>
            <person name="Wang P."/>
            <person name="Xu J."/>
            <person name="Bruns T."/>
            <person name="Baldrian P."/>
            <person name="Vilgalys R."/>
            <person name="Henrissat B."/>
            <person name="Grigoriev I.V."/>
            <person name="Hibbett D."/>
            <person name="Nagy L.G."/>
            <person name="Martin F.M."/>
        </authorList>
    </citation>
    <scope>NUCLEOTIDE SEQUENCE</scope>
    <source>
        <strain evidence="3">UH-Tt-Lm1</strain>
    </source>
</reference>
<dbReference type="AlphaFoldDB" id="A0A9P6L6U5"/>
<evidence type="ECO:0000313" key="4">
    <source>
        <dbReference type="Proteomes" id="UP000736335"/>
    </source>
</evidence>